<protein>
    <recommendedName>
        <fullName evidence="1">Fibronectin type-III domain-containing protein</fullName>
    </recommendedName>
</protein>
<organism evidence="2">
    <name type="scientific">marine metagenome</name>
    <dbReference type="NCBI Taxonomy" id="408172"/>
    <lineage>
        <taxon>unclassified sequences</taxon>
        <taxon>metagenomes</taxon>
        <taxon>ecological metagenomes</taxon>
    </lineage>
</organism>
<dbReference type="Gene3D" id="2.60.40.10">
    <property type="entry name" value="Immunoglobulins"/>
    <property type="match status" value="1"/>
</dbReference>
<dbReference type="CDD" id="cd00063">
    <property type="entry name" value="FN3"/>
    <property type="match status" value="1"/>
</dbReference>
<sequence>MKNLLLWLLLIAGILVLIASCASDDSSSSSTASTDNTSSTLSAPSGVTATLGWHEVAVDWTAVSGASSYTVYWGSSTGISSSSTAITGITDDNYTHTGRDNGTTYYYKVAAVDSSGTGSLSSEVSATPRGVKTVAEACTAVSLTETPSGDWDGMKDKDNVSGSFYFSYRDETHSNGCTNNTTFVGTTIASSIPSGTLGYKKIITITSSTSFTKAEHWFSDTGCTVGTGWFATGYDNVSVGDNITIAGWPDAGEAAQFVPYATKFDNYTAENYCMLAETDAIKSFISSSYGQTVTVGTGHSISQSSTVSAIMVYLDNVSGSTKNWLNFKSHDNTTTPDNWTTQGGNILYNL</sequence>
<gene>
    <name evidence="2" type="ORF">METZ01_LOCUS195436</name>
</gene>
<dbReference type="PROSITE" id="PS51257">
    <property type="entry name" value="PROKAR_LIPOPROTEIN"/>
    <property type="match status" value="1"/>
</dbReference>
<name>A0A382DWV9_9ZZZZ</name>
<dbReference type="InterPro" id="IPR036116">
    <property type="entry name" value="FN3_sf"/>
</dbReference>
<feature type="domain" description="Fibronectin type-III" evidence="1">
    <location>
        <begin position="43"/>
        <end position="131"/>
    </location>
</feature>
<dbReference type="EMBL" id="UINC01041386">
    <property type="protein sequence ID" value="SVB42582.1"/>
    <property type="molecule type" value="Genomic_DNA"/>
</dbReference>
<dbReference type="AlphaFoldDB" id="A0A382DWV9"/>
<dbReference type="InterPro" id="IPR003961">
    <property type="entry name" value="FN3_dom"/>
</dbReference>
<accession>A0A382DWV9</accession>
<dbReference type="PROSITE" id="PS50853">
    <property type="entry name" value="FN3"/>
    <property type="match status" value="1"/>
</dbReference>
<proteinExistence type="predicted"/>
<dbReference type="InterPro" id="IPR013783">
    <property type="entry name" value="Ig-like_fold"/>
</dbReference>
<evidence type="ECO:0000313" key="2">
    <source>
        <dbReference type="EMBL" id="SVB42582.1"/>
    </source>
</evidence>
<reference evidence="2" key="1">
    <citation type="submission" date="2018-05" db="EMBL/GenBank/DDBJ databases">
        <authorList>
            <person name="Lanie J.A."/>
            <person name="Ng W.-L."/>
            <person name="Kazmierczak K.M."/>
            <person name="Andrzejewski T.M."/>
            <person name="Davidsen T.M."/>
            <person name="Wayne K.J."/>
            <person name="Tettelin H."/>
            <person name="Glass J.I."/>
            <person name="Rusch D."/>
            <person name="Podicherti R."/>
            <person name="Tsui H.-C.T."/>
            <person name="Winkler M.E."/>
        </authorList>
    </citation>
    <scope>NUCLEOTIDE SEQUENCE</scope>
</reference>
<dbReference type="SUPFAM" id="SSF49265">
    <property type="entry name" value="Fibronectin type III"/>
    <property type="match status" value="1"/>
</dbReference>
<evidence type="ECO:0000259" key="1">
    <source>
        <dbReference type="PROSITE" id="PS50853"/>
    </source>
</evidence>